<comment type="caution">
    <text evidence="2">The sequence shown here is derived from an EMBL/GenBank/DDBJ whole genome shotgun (WGS) entry which is preliminary data.</text>
</comment>
<feature type="region of interest" description="Disordered" evidence="1">
    <location>
        <begin position="143"/>
        <end position="177"/>
    </location>
</feature>
<feature type="compositionally biased region" description="Basic and acidic residues" evidence="1">
    <location>
        <begin position="143"/>
        <end position="158"/>
    </location>
</feature>
<organism evidence="2 3">
    <name type="scientific">Paraburkholderia nemoris</name>
    <dbReference type="NCBI Taxonomy" id="2793076"/>
    <lineage>
        <taxon>Bacteria</taxon>
        <taxon>Pseudomonadati</taxon>
        <taxon>Pseudomonadota</taxon>
        <taxon>Betaproteobacteria</taxon>
        <taxon>Burkholderiales</taxon>
        <taxon>Burkholderiaceae</taxon>
        <taxon>Paraburkholderia</taxon>
    </lineage>
</organism>
<evidence type="ECO:0000256" key="1">
    <source>
        <dbReference type="SAM" id="MobiDB-lite"/>
    </source>
</evidence>
<gene>
    <name evidence="2" type="ORF">R69776_08122</name>
</gene>
<dbReference type="Proteomes" id="UP000673821">
    <property type="component" value="Unassembled WGS sequence"/>
</dbReference>
<proteinExistence type="predicted"/>
<evidence type="ECO:0000313" key="2">
    <source>
        <dbReference type="EMBL" id="CAE6863277.1"/>
    </source>
</evidence>
<accession>A0ABN7NBW8</accession>
<evidence type="ECO:0000313" key="3">
    <source>
        <dbReference type="Proteomes" id="UP000673821"/>
    </source>
</evidence>
<protein>
    <submittedName>
        <fullName evidence="2">Uncharacterized protein</fullName>
    </submittedName>
</protein>
<reference evidence="2 3" key="1">
    <citation type="submission" date="2021-02" db="EMBL/GenBank/DDBJ databases">
        <authorList>
            <person name="Vanwijnsberghe S."/>
        </authorList>
    </citation>
    <scope>NUCLEOTIDE SEQUENCE [LARGE SCALE GENOMIC DNA]</scope>
    <source>
        <strain evidence="2 3">R-69776</strain>
    </source>
</reference>
<name>A0ABN7NBW8_9BURK</name>
<sequence>MLIDGAPQQVRLAAQRHKYFVKVPRGARPAPRRFHTLCEASSELIAPASDRFVADDNPALKQQFFDITQAELKPEIPAYRATDGRRRKAMAVVKRFCILYHPVLPDHLCNVTVPVEVLLGVKQTRMHEGVSIVCPRLRVGSGEEERRKHAAAEPREAGRSPPTKVRRFQRSSKEGRRFPGNRQWRFIIRCVQARSTST</sequence>
<keyword evidence="3" id="KW-1185">Reference proteome</keyword>
<dbReference type="EMBL" id="CAJNBH010000062">
    <property type="protein sequence ID" value="CAE6863277.1"/>
    <property type="molecule type" value="Genomic_DNA"/>
</dbReference>